<proteinExistence type="predicted"/>
<feature type="region of interest" description="Disordered" evidence="3">
    <location>
        <begin position="1"/>
        <end position="56"/>
    </location>
</feature>
<dbReference type="SUPFAM" id="SSF54928">
    <property type="entry name" value="RNA-binding domain, RBD"/>
    <property type="match status" value="2"/>
</dbReference>
<dbReference type="Pfam" id="PF04059">
    <property type="entry name" value="RRM_2"/>
    <property type="match status" value="1"/>
</dbReference>
<dbReference type="Proteomes" id="UP000723463">
    <property type="component" value="Unassembled WGS sequence"/>
</dbReference>
<dbReference type="GO" id="GO:0003723">
    <property type="term" value="F:RNA binding"/>
    <property type="evidence" value="ECO:0007669"/>
    <property type="project" value="UniProtKB-UniRule"/>
</dbReference>
<dbReference type="EMBL" id="JAAAXW010000009">
    <property type="protein sequence ID" value="KAF9550672.1"/>
    <property type="molecule type" value="Genomic_DNA"/>
</dbReference>
<feature type="region of interest" description="Disordered" evidence="3">
    <location>
        <begin position="477"/>
        <end position="516"/>
    </location>
</feature>
<dbReference type="SMART" id="SM00360">
    <property type="entry name" value="RRM"/>
    <property type="match status" value="3"/>
</dbReference>
<dbReference type="PANTHER" id="PTHR23189">
    <property type="entry name" value="RNA RECOGNITION MOTIF-CONTAINING"/>
    <property type="match status" value="1"/>
</dbReference>
<evidence type="ECO:0000256" key="2">
    <source>
        <dbReference type="PROSITE-ProRule" id="PRU00176"/>
    </source>
</evidence>
<feature type="region of interest" description="Disordered" evidence="3">
    <location>
        <begin position="87"/>
        <end position="131"/>
    </location>
</feature>
<accession>A0A9P6K838</accession>
<gene>
    <name evidence="5" type="ORF">EC957_011988</name>
</gene>
<feature type="domain" description="RRM" evidence="4">
    <location>
        <begin position="599"/>
        <end position="695"/>
    </location>
</feature>
<evidence type="ECO:0000313" key="6">
    <source>
        <dbReference type="Proteomes" id="UP000723463"/>
    </source>
</evidence>
<feature type="compositionally biased region" description="Polar residues" evidence="3">
    <location>
        <begin position="24"/>
        <end position="56"/>
    </location>
</feature>
<dbReference type="CDD" id="cd12532">
    <property type="entry name" value="RRM3_MEI2_fungi"/>
    <property type="match status" value="1"/>
</dbReference>
<evidence type="ECO:0000256" key="1">
    <source>
        <dbReference type="ARBA" id="ARBA00022884"/>
    </source>
</evidence>
<name>A0A9P6K838_9FUNG</name>
<protein>
    <recommendedName>
        <fullName evidence="4">RRM domain-containing protein</fullName>
    </recommendedName>
</protein>
<dbReference type="InterPro" id="IPR034862">
    <property type="entry name" value="Fungal_Mei2-like_RRM3"/>
</dbReference>
<evidence type="ECO:0000259" key="4">
    <source>
        <dbReference type="PROSITE" id="PS50102"/>
    </source>
</evidence>
<comment type="caution">
    <text evidence="5">The sequence shown here is derived from an EMBL/GenBank/DDBJ whole genome shotgun (WGS) entry which is preliminary data.</text>
</comment>
<evidence type="ECO:0000313" key="5">
    <source>
        <dbReference type="EMBL" id="KAF9550672.1"/>
    </source>
</evidence>
<reference evidence="5" key="1">
    <citation type="journal article" date="2020" name="Fungal Divers.">
        <title>Resolving the Mortierellaceae phylogeny through synthesis of multi-gene phylogenetics and phylogenomics.</title>
        <authorList>
            <person name="Vandepol N."/>
            <person name="Liber J."/>
            <person name="Desiro A."/>
            <person name="Na H."/>
            <person name="Kennedy M."/>
            <person name="Barry K."/>
            <person name="Grigoriev I.V."/>
            <person name="Miller A.N."/>
            <person name="O'Donnell K."/>
            <person name="Stajich J.E."/>
            <person name="Bonito G."/>
        </authorList>
    </citation>
    <scope>NUCLEOTIDE SEQUENCE</scope>
    <source>
        <strain evidence="5">NRRL 2591</strain>
    </source>
</reference>
<feature type="compositionally biased region" description="Low complexity" evidence="3">
    <location>
        <begin position="95"/>
        <end position="108"/>
    </location>
</feature>
<organism evidence="5 6">
    <name type="scientific">Mortierella hygrophila</name>
    <dbReference type="NCBI Taxonomy" id="979708"/>
    <lineage>
        <taxon>Eukaryota</taxon>
        <taxon>Fungi</taxon>
        <taxon>Fungi incertae sedis</taxon>
        <taxon>Mucoromycota</taxon>
        <taxon>Mortierellomycotina</taxon>
        <taxon>Mortierellomycetes</taxon>
        <taxon>Mortierellales</taxon>
        <taxon>Mortierellaceae</taxon>
        <taxon>Mortierella</taxon>
    </lineage>
</organism>
<dbReference type="InterPro" id="IPR035979">
    <property type="entry name" value="RBD_domain_sf"/>
</dbReference>
<feature type="compositionally biased region" description="Polar residues" evidence="3">
    <location>
        <begin position="486"/>
        <end position="511"/>
    </location>
</feature>
<keyword evidence="6" id="KW-1185">Reference proteome</keyword>
<keyword evidence="1 2" id="KW-0694">RNA-binding</keyword>
<dbReference type="InterPro" id="IPR007201">
    <property type="entry name" value="Mei2-like_Rrm_C"/>
</dbReference>
<sequence length="752" mass="83694">MTDEDNNQTSALLSFMMEKLQLPDASSSSAPNQPSGQSKSSTNAQSQVAPQQSIGQRAATYGTSSLFLTDYEQHAWLGRGQLQVQETGQQDYVRSSSGDSTATSASLSYRSEPFETPGTNRRKASCTDSGFMPWSQDVDDVPIEVQQSVVQETFSDQSLHTPVSGATQAPGIHKARHISYNSAHVQEREDVIPSRVVRPAALPTTLQNQSFFSPSPSPSDYSLTRALLGFNELVTPSQTAGQLRPFVSSEGKPHSEDTSPLGIYFRERSQSADRMTDPGVPTRFLKVSNVDRRMSIWVVRDAFKSFGDLQGIYTSFLISDGIVFLEFFDIRHAMVASKRLYSSPAFENSDIKVHFCPSSYIRRVLPECPINGNEGVLAVSLQAPILTDNDLLRLLSTFGDIQSFQKEFNGWPPMILVEYYDTRHAALALSALREMHNNSRIHCQATFYQKNTFVGSGDWQQQQSVLPIGYRMARTHSTPGDIMYPPSSNAGRGVESSRSNDQAGSPQSGDTVQRPAEQTLRTLSPTASDRHGLTHPDGDVVKSRTREEHWCFAAQSQKLPATERPRSPPLLMRTTSMISNTGQAQRDVVIPLAPSDKRTTFMIRNIPNKYTQSMLLECINETHFGKFDFLYLRMDFKNKCNVGYAFINFINIEVIASFVQQHVGRKWGRFNSDKVCSLSYATIQGRRALVDKFRNSSVMEEESSYRPKIFYTSGPNLGLEEPFPGPTLSKDSARGHGPARRRVSSAPPHNEP</sequence>
<dbReference type="InterPro" id="IPR000504">
    <property type="entry name" value="RRM_dom"/>
</dbReference>
<dbReference type="PROSITE" id="PS50102">
    <property type="entry name" value="RRM"/>
    <property type="match status" value="1"/>
</dbReference>
<evidence type="ECO:0000256" key="3">
    <source>
        <dbReference type="SAM" id="MobiDB-lite"/>
    </source>
</evidence>
<feature type="region of interest" description="Disordered" evidence="3">
    <location>
        <begin position="720"/>
        <end position="752"/>
    </location>
</feature>
<dbReference type="AlphaFoldDB" id="A0A9P6K838"/>